<feature type="domain" description="Actin-like protein N-terminal" evidence="1">
    <location>
        <begin position="6"/>
        <end position="158"/>
    </location>
</feature>
<proteinExistence type="predicted"/>
<name>A0A543Q1Y9_ACITH</name>
<gene>
    <name evidence="4" type="ORF">DLNHIDIE_00209</name>
    <name evidence="3" type="ORF">GCD22_01861</name>
</gene>
<dbReference type="EMBL" id="SZUV01000001">
    <property type="protein sequence ID" value="TQN50356.1"/>
    <property type="molecule type" value="Genomic_DNA"/>
</dbReference>
<dbReference type="InterPro" id="IPR049067">
    <property type="entry name" value="MreB-like_C"/>
</dbReference>
<accession>A0A543Q1Y9</accession>
<dbReference type="GeneID" id="60696185"/>
<reference evidence="3 6" key="2">
    <citation type="submission" date="2019-10" db="EMBL/GenBank/DDBJ databases">
        <authorList>
            <person name="Wang R."/>
        </authorList>
    </citation>
    <scope>NUCLEOTIDE SEQUENCE [LARGE SCALE GENOMIC DNA]</scope>
    <source>
        <strain evidence="3 6">ATCC 19377</strain>
    </source>
</reference>
<dbReference type="EMBL" id="CP045571">
    <property type="protein sequence ID" value="QFX96138.1"/>
    <property type="molecule type" value="Genomic_DNA"/>
</dbReference>
<evidence type="ECO:0000313" key="6">
    <source>
        <dbReference type="Proteomes" id="UP000363590"/>
    </source>
</evidence>
<dbReference type="Pfam" id="PF17989">
    <property type="entry name" value="ALP_N"/>
    <property type="match status" value="1"/>
</dbReference>
<dbReference type="AlphaFoldDB" id="A0A543Q1Y9"/>
<dbReference type="Pfam" id="PF21522">
    <property type="entry name" value="MreB-like_C"/>
    <property type="match status" value="1"/>
</dbReference>
<dbReference type="KEGG" id="atx:GCD22_01861"/>
<organism evidence="4 5">
    <name type="scientific">Acidithiobacillus thiooxidans ATCC 19377</name>
    <dbReference type="NCBI Taxonomy" id="637390"/>
    <lineage>
        <taxon>Bacteria</taxon>
        <taxon>Pseudomonadati</taxon>
        <taxon>Pseudomonadota</taxon>
        <taxon>Acidithiobacillia</taxon>
        <taxon>Acidithiobacillales</taxon>
        <taxon>Acidithiobacillaceae</taxon>
        <taxon>Acidithiobacillus</taxon>
    </lineage>
</organism>
<evidence type="ECO:0000259" key="2">
    <source>
        <dbReference type="Pfam" id="PF21522"/>
    </source>
</evidence>
<dbReference type="RefSeq" id="WP_142086185.1">
    <property type="nucleotide sequence ID" value="NZ_CP045571.1"/>
</dbReference>
<dbReference type="InterPro" id="IPR043129">
    <property type="entry name" value="ATPase_NBD"/>
</dbReference>
<reference evidence="4 5" key="1">
    <citation type="submission" date="2019-03" db="EMBL/GenBank/DDBJ databases">
        <title>New insights into Acidothiobacillus thiooxidans sulfur metabolism through coupled gene expression, solution geochemistry, microscopy and spectroscopy analyses.</title>
        <authorList>
            <person name="Camacho D."/>
            <person name="Frazao R."/>
            <person name="Fouillen A."/>
            <person name="Nanci A."/>
            <person name="Lang B.F."/>
            <person name="Apte S.C."/>
            <person name="Baron C."/>
            <person name="Warren L.A."/>
        </authorList>
    </citation>
    <scope>NUCLEOTIDE SEQUENCE [LARGE SCALE GENOMIC DNA]</scope>
    <source>
        <strain evidence="4 5">ATCC 19377</strain>
    </source>
</reference>
<evidence type="ECO:0000313" key="3">
    <source>
        <dbReference type="EMBL" id="QFX96138.1"/>
    </source>
</evidence>
<evidence type="ECO:0000313" key="5">
    <source>
        <dbReference type="Proteomes" id="UP000315403"/>
    </source>
</evidence>
<protein>
    <submittedName>
        <fullName evidence="4">Uncharacterized protein</fullName>
    </submittedName>
</protein>
<dbReference type="Proteomes" id="UP000315403">
    <property type="component" value="Unassembled WGS sequence"/>
</dbReference>
<evidence type="ECO:0000313" key="4">
    <source>
        <dbReference type="EMBL" id="TQN50356.1"/>
    </source>
</evidence>
<dbReference type="Proteomes" id="UP000363590">
    <property type="component" value="Chromosome"/>
</dbReference>
<sequence>MAFVTGMDIGYGNLKIAFGEALDPAPVCEIYPACAVPAELVATSLFGADTENETGIRVQVHGKSWMAGVPGDAVQRHAPRQLHEGYVGSDAWTALAYAGILMTGQTVIDRLVVGLPVQHYEDPERRQALKEVLQGVHAVLPKRSIEVRQVQVVPQPVGAYVDAINGSWCPEPVQDRLAEETSLVVDPGFFSLDWTLVRAGGRYAALASGSSLFAVSQVLSEARKIIADTYGKAPTVAQLENCLQNGREHLYIFNQDVVLPPVFEQAAQMVGREALSEMRGMLRQVDDPINFIILAGGGARLYTPMAQEVYPDSQILMADHPELANAQGFWHLGAQSFV</sequence>
<feature type="domain" description="Actin homologue MreB-like C-terminal" evidence="2">
    <location>
        <begin position="184"/>
        <end position="302"/>
    </location>
</feature>
<dbReference type="InterPro" id="IPR040607">
    <property type="entry name" value="ALP_N"/>
</dbReference>
<dbReference type="Gene3D" id="3.30.420.40">
    <property type="match status" value="2"/>
</dbReference>
<dbReference type="SUPFAM" id="SSF53067">
    <property type="entry name" value="Actin-like ATPase domain"/>
    <property type="match status" value="2"/>
</dbReference>
<evidence type="ECO:0000259" key="1">
    <source>
        <dbReference type="Pfam" id="PF17989"/>
    </source>
</evidence>